<dbReference type="EMBL" id="VSSQ01051751">
    <property type="protein sequence ID" value="MPN05847.1"/>
    <property type="molecule type" value="Genomic_DNA"/>
</dbReference>
<comment type="caution">
    <text evidence="1">The sequence shown here is derived from an EMBL/GenBank/DDBJ whole genome shotgun (WGS) entry which is preliminary data.</text>
</comment>
<protein>
    <submittedName>
        <fullName evidence="1">Uncharacterized protein</fullName>
    </submittedName>
</protein>
<dbReference type="AlphaFoldDB" id="A0A645EVH0"/>
<accession>A0A645EVH0</accession>
<evidence type="ECO:0000313" key="1">
    <source>
        <dbReference type="EMBL" id="MPN05847.1"/>
    </source>
</evidence>
<sequence length="154" mass="17430">MCCNDNLDLVMQSRLKACERQLPVRGQRNVFNSCFLQSGYPKPRQDTAGMLALGTEHHIAFLKILHAETVGRQIKCRCITGSKDNFLRLTVDEISNIIPRPIISRADRKRIIIVPAMNVGGIVRIVMQNGIDDRLRFKCRCPVIQINQLFAGLI</sequence>
<reference evidence="1" key="1">
    <citation type="submission" date="2019-08" db="EMBL/GenBank/DDBJ databases">
        <authorList>
            <person name="Kucharzyk K."/>
            <person name="Murdoch R.W."/>
            <person name="Higgins S."/>
            <person name="Loffler F."/>
        </authorList>
    </citation>
    <scope>NUCLEOTIDE SEQUENCE</scope>
</reference>
<name>A0A645EVH0_9ZZZZ</name>
<organism evidence="1">
    <name type="scientific">bioreactor metagenome</name>
    <dbReference type="NCBI Taxonomy" id="1076179"/>
    <lineage>
        <taxon>unclassified sequences</taxon>
        <taxon>metagenomes</taxon>
        <taxon>ecological metagenomes</taxon>
    </lineage>
</organism>
<gene>
    <name evidence="1" type="ORF">SDC9_153101</name>
</gene>
<proteinExistence type="predicted"/>